<dbReference type="InterPro" id="IPR050401">
    <property type="entry name" value="Cyclic_nucleotide_synthase"/>
</dbReference>
<name>A0A835WIR8_9CHLO</name>
<feature type="compositionally biased region" description="Basic and acidic residues" evidence="8">
    <location>
        <begin position="590"/>
        <end position="599"/>
    </location>
</feature>
<feature type="region of interest" description="Disordered" evidence="8">
    <location>
        <begin position="242"/>
        <end position="332"/>
    </location>
</feature>
<organism evidence="10 11">
    <name type="scientific">Chlamydomonas schloesseri</name>
    <dbReference type="NCBI Taxonomy" id="2026947"/>
    <lineage>
        <taxon>Eukaryota</taxon>
        <taxon>Viridiplantae</taxon>
        <taxon>Chlorophyta</taxon>
        <taxon>core chlorophytes</taxon>
        <taxon>Chlorophyceae</taxon>
        <taxon>CS clade</taxon>
        <taxon>Chlamydomonadales</taxon>
        <taxon>Chlamydomonadaceae</taxon>
        <taxon>Chlamydomonas</taxon>
    </lineage>
</organism>
<feature type="region of interest" description="Disordered" evidence="8">
    <location>
        <begin position="789"/>
        <end position="828"/>
    </location>
</feature>
<dbReference type="GO" id="GO:0001653">
    <property type="term" value="F:peptide receptor activity"/>
    <property type="evidence" value="ECO:0007669"/>
    <property type="project" value="TreeGrafter"/>
</dbReference>
<evidence type="ECO:0000256" key="6">
    <source>
        <dbReference type="ARBA" id="ARBA00023239"/>
    </source>
</evidence>
<keyword evidence="11" id="KW-1185">Reference proteome</keyword>
<evidence type="ECO:0000256" key="2">
    <source>
        <dbReference type="ARBA" id="ARBA00022692"/>
    </source>
</evidence>
<keyword evidence="2" id="KW-0812">Transmembrane</keyword>
<dbReference type="Pfam" id="PF00211">
    <property type="entry name" value="Guanylate_cyc"/>
    <property type="match status" value="1"/>
</dbReference>
<feature type="region of interest" description="Disordered" evidence="8">
    <location>
        <begin position="1845"/>
        <end position="1866"/>
    </location>
</feature>
<feature type="region of interest" description="Disordered" evidence="8">
    <location>
        <begin position="723"/>
        <end position="742"/>
    </location>
</feature>
<feature type="region of interest" description="Disordered" evidence="8">
    <location>
        <begin position="2214"/>
        <end position="2235"/>
    </location>
</feature>
<protein>
    <recommendedName>
        <fullName evidence="9">Guanylate cyclase domain-containing protein</fullName>
    </recommendedName>
</protein>
<dbReference type="Proteomes" id="UP000613740">
    <property type="component" value="Unassembled WGS sequence"/>
</dbReference>
<comment type="caution">
    <text evidence="10">The sequence shown here is derived from an EMBL/GenBank/DDBJ whole genome shotgun (WGS) entry which is preliminary data.</text>
</comment>
<feature type="compositionally biased region" description="Low complexity" evidence="8">
    <location>
        <begin position="1214"/>
        <end position="1225"/>
    </location>
</feature>
<feature type="region of interest" description="Disordered" evidence="8">
    <location>
        <begin position="1117"/>
        <end position="1142"/>
    </location>
</feature>
<dbReference type="InterPro" id="IPR029787">
    <property type="entry name" value="Nucleotide_cyclase"/>
</dbReference>
<evidence type="ECO:0000313" key="10">
    <source>
        <dbReference type="EMBL" id="KAG2448053.1"/>
    </source>
</evidence>
<sequence>MDTLFYAAQRAAAQGKEFTASVVNHTTCGDARTPTPASPGWLTLTVQSCTFTATGLSTSGAPAPAAAPAAAAQQCHGPAVLLRVQLQRERGASAGGSACLTSNTLPGHAPHLHHHHHHHHHNQQSQRGPHLQHPHPHLQPAALALPRYSHASHQLPGIILGSVDRDRSTDLGMGLLLPEPRCSSPATQQLAGPWPPHSPAAGGVPRSPAPPPASVPAAASSGLRPPGLPWWPRWARAAAGRPDIAQQVPEGQKQSGATGSRRTERGAGAGAGAGADAGPSAATRRGQATQPPRPLMVVAESSSAPDSGGGSAGPAAAADGGCCGERWERPTHGNRSAAAARVWLPAAGHGTDAAAHARGTREAAAADTAFWGDLLDGSPCLVTVLKGQLLFKHGAGAGGGGGSGGVAGAVVGGSGAGGLHVAYQSAASRDFYGDVRGSAAGLALLRLLLSGSGAAGPGQPPPPAVASLDELLLQLRSGRCRLGFTADGAIQQLLPVSIHLYLSSVRSAGAQAYTAVLPVPACSADVSAAHSTAAIIASSAAIAGVDGSWGSSALGSQRPPPALTRRSTGAAALASPGSNPSPHNHRHHPHQECRSSHRHGDLLLGYPGALPGTGSSGRGIFLDTGGTLGTDDGDGCCWQDEGPDESAVAHARGSIAPDEFDRMLLDALVGPSSERITQAHLALSTGFPHPAQVAQRRHQPSEPEAASGTGMVAACKGAGNDSPNAAVGHRAQAAGPSLAGPSGPSRLLAVLSSAAAPDSACGPAHGHGTHQAAAGAVCWPRDAGLCPGSPSTPSAHGAAAPLPRATAGTHTSVDDGSHGSTGGGRRAAGCELPVDEARSPDAAVYGGRGPASASASTAASTQADLAARLRTLSTPSCGGGGSAKWAKAACTSTGGGGGGSGGSGSDAGDAVAMPPPPLPLPVPPTCAVPAATTLALTAPGSHQQASLKGPAVTPPPPPPQETTCNLAAAAAPRDLLLAPAGMTLQRLLGAAAAAATSRKRDATPRRAASSASLLMSRPPLQQPAGGASRLGLHLHRSGAAPAARRQEAPPQPSAAPLQPVAAACRTAAAADTLGGGATADATTPLLPGAGLATGGMRVVTALELVLGPTEAVLRGLPALGSPSSSPSACDKTRPQHNAQGAALSADGAAAAAASAATAAAACDNSQVHCVHGGSSLRAQMPGSPVRRSPGGSTGPTQQARAGPAAAMLSHSRRALALPSPLSTSSRDALGSTPSSLQQPAPGATEREQHWQQDPAQARVQAGAACNEESRSGASAGRLEDLLTGAAVAAAAAGRASLPQAQHRFVAIADGLLCADEPSSGACDHGGAAHSAPTAITPRQRVCADAAAASPADGDDDAAPVCDRPCYGVSGAGGTTDDRIEGFLNDSFPEAGSDDHDLDLCDSSLADTSNACVWPMPGACAAMATGSTAMCMGSPLPRQLSCTSPANTPNFSEASLGAWGHGGGPAAFTEGMGSPGLPLGAGPASFGRGSFHSVTTAPPANGSTAVGAGTGADLLINGGAIAISVPHPVAVPHRGWSAIHAMVMGGASAAAVAPIATSISLVQAEPVAAAPRGGCSLQLPAATASLCSSAGAAAFASTEFGGDTPRQLAEPLRHASSNTLEDETTTADGVDPAPAFASIAESLGPGAGVVAPGEVQQVFSKLQEPSAALACGSAVLVDSTARSTSGWAAPGALSARQPLSQQQQQQQPRTDASPEAASTGPPQALWRVGSCRHSVAGGVVASDGGGIAGGSELWTATVPEAPTATHRTPQPPPSAAAGLCDQEARRHQTRADAEGGMLQQPLAAAPPLTPRRQRGISTPGMAFGGETHAAQPAASLAFKQPSLQLQPHLQPQPARRRHTGRSSTSDRLRQLLSSMSDLQAAGAAGPVATPAQGPNPRCSRPEQAGFARRPRLSMPSSITRHASAHLAYVSAVDAAAPANGADGVAAPAALACQARTASSGSGFAQHTSAAASVDRIAAAPMPAMALPAAAANTSGAAAPAAVTSPLMSSPYMATAAALASGASMPPQEGSISEGIFRAGQSLGLGCGSPRLSARVMPKARQAGPCRTNSSNEPAAAHPAGFRTFRTRSLIGITPATSEGGASSGGGAATAAALGRSTGSAIVSCTPSAAMATNLSSSCNTCGLVSGVQRGQRSYRAFRPASGDPGGAGTREGGAAESGLLVTGGGVASGVDSCGDACVGPAAAAACAAAGPAAGGSTVTSASSPGGGGGRVAEGGDSGDEELVLVVTQIDVTEQVEAHQPLLQLLQQEHKVLESIFPRHILEYLTLRGGDTAQAPSRALPTARGSSCAPMPAAAGLDAGCLATGTAASVEKLASLATSHTCVTILFTDIVGFTDMCSAATPYEVMCFLNSLYSRFDGLVDIYKVYKVETIGDCYMVAGGLVAYDQDGYKSVIAGEEDPLHAVRVMEFAKAMLRAAREVRMPHNGEPVRLRVGLHSGPVTSGVVGDRMPRFCLFGDTVNVASRMESTCRPGRIHVSAATQARLPNEPWRDLGMTAVKGKGEMRTFEWGGDADEHLDGQQLQRVLGLYL</sequence>
<dbReference type="SUPFAM" id="SSF55073">
    <property type="entry name" value="Nucleotide cyclase"/>
    <property type="match status" value="1"/>
</dbReference>
<feature type="region of interest" description="Disordered" evidence="8">
    <location>
        <begin position="1880"/>
        <end position="1912"/>
    </location>
</feature>
<reference evidence="10" key="1">
    <citation type="journal article" date="2020" name="bioRxiv">
        <title>Comparative genomics of Chlamydomonas.</title>
        <authorList>
            <person name="Craig R.J."/>
            <person name="Hasan A.R."/>
            <person name="Ness R.W."/>
            <person name="Keightley P.D."/>
        </authorList>
    </citation>
    <scope>NUCLEOTIDE SEQUENCE</scope>
    <source>
        <strain evidence="10">CCAP 11/173</strain>
    </source>
</reference>
<evidence type="ECO:0000256" key="3">
    <source>
        <dbReference type="ARBA" id="ARBA00022741"/>
    </source>
</evidence>
<feature type="region of interest" description="Disordered" evidence="8">
    <location>
        <begin position="994"/>
        <end position="1059"/>
    </location>
</feature>
<feature type="compositionally biased region" description="Basic residues" evidence="8">
    <location>
        <begin position="110"/>
        <end position="122"/>
    </location>
</feature>
<dbReference type="SMART" id="SM00044">
    <property type="entry name" value="CYCc"/>
    <property type="match status" value="1"/>
</dbReference>
<dbReference type="GO" id="GO:0005886">
    <property type="term" value="C:plasma membrane"/>
    <property type="evidence" value="ECO:0007669"/>
    <property type="project" value="TreeGrafter"/>
</dbReference>
<evidence type="ECO:0000256" key="1">
    <source>
        <dbReference type="ARBA" id="ARBA00004370"/>
    </source>
</evidence>
<evidence type="ECO:0000259" key="9">
    <source>
        <dbReference type="PROSITE" id="PS50125"/>
    </source>
</evidence>
<gene>
    <name evidence="10" type="ORF">HYH02_007080</name>
</gene>
<comment type="similarity">
    <text evidence="7">Belongs to the adenylyl cyclase class-4/guanylyl cyclase family.</text>
</comment>
<dbReference type="CDD" id="cd07302">
    <property type="entry name" value="CHD"/>
    <property type="match status" value="1"/>
</dbReference>
<dbReference type="Gene3D" id="3.30.70.1230">
    <property type="entry name" value="Nucleotide cyclase"/>
    <property type="match status" value="1"/>
</dbReference>
<dbReference type="InterPro" id="IPR001054">
    <property type="entry name" value="A/G_cyclase"/>
</dbReference>
<feature type="compositionally biased region" description="Low complexity" evidence="8">
    <location>
        <begin position="1691"/>
        <end position="1708"/>
    </location>
</feature>
<feature type="region of interest" description="Disordered" evidence="8">
    <location>
        <begin position="939"/>
        <end position="961"/>
    </location>
</feature>
<feature type="region of interest" description="Disordered" evidence="8">
    <location>
        <begin position="94"/>
        <end position="137"/>
    </location>
</feature>
<feature type="domain" description="Guanylate cyclase" evidence="9">
    <location>
        <begin position="2342"/>
        <end position="2483"/>
    </location>
</feature>
<dbReference type="EMBL" id="JAEHOD010000019">
    <property type="protein sequence ID" value="KAG2448053.1"/>
    <property type="molecule type" value="Genomic_DNA"/>
</dbReference>
<feature type="region of interest" description="Disordered" evidence="8">
    <location>
        <begin position="178"/>
        <end position="225"/>
    </location>
</feature>
<dbReference type="PANTHER" id="PTHR11920">
    <property type="entry name" value="GUANYLYL CYCLASE"/>
    <property type="match status" value="1"/>
</dbReference>
<feature type="compositionally biased region" description="Low complexity" evidence="8">
    <location>
        <begin position="1880"/>
        <end position="1893"/>
    </location>
</feature>
<feature type="region of interest" description="Disordered" evidence="8">
    <location>
        <begin position="697"/>
        <end position="717"/>
    </location>
</feature>
<dbReference type="GO" id="GO:0035556">
    <property type="term" value="P:intracellular signal transduction"/>
    <property type="evidence" value="ECO:0007669"/>
    <property type="project" value="InterPro"/>
</dbReference>
<keyword evidence="6 7" id="KW-0456">Lyase</keyword>
<keyword evidence="5" id="KW-0472">Membrane</keyword>
<comment type="subcellular location">
    <subcellularLocation>
        <location evidence="1">Membrane</location>
    </subcellularLocation>
</comment>
<feature type="region of interest" description="Disordered" evidence="8">
    <location>
        <begin position="552"/>
        <end position="599"/>
    </location>
</feature>
<dbReference type="PROSITE" id="PS00452">
    <property type="entry name" value="GUANYLATE_CYCLASE_1"/>
    <property type="match status" value="1"/>
</dbReference>
<feature type="region of interest" description="Disordered" evidence="8">
    <location>
        <begin position="1761"/>
        <end position="1825"/>
    </location>
</feature>
<keyword evidence="4" id="KW-1133">Transmembrane helix</keyword>
<dbReference type="PANTHER" id="PTHR11920:SF335">
    <property type="entry name" value="GUANYLATE CYCLASE"/>
    <property type="match status" value="1"/>
</dbReference>
<feature type="compositionally biased region" description="Low complexity" evidence="8">
    <location>
        <begin position="1117"/>
        <end position="1128"/>
    </location>
</feature>
<dbReference type="InterPro" id="IPR018297">
    <property type="entry name" value="A/G_cyclase_CS"/>
</dbReference>
<feature type="region of interest" description="Disordered" evidence="8">
    <location>
        <begin position="1173"/>
        <end position="1271"/>
    </location>
</feature>
<feature type="compositionally biased region" description="Low complexity" evidence="8">
    <location>
        <begin position="215"/>
        <end position="225"/>
    </location>
</feature>
<dbReference type="PROSITE" id="PS50125">
    <property type="entry name" value="GUANYLATE_CYCLASE_2"/>
    <property type="match status" value="1"/>
</dbReference>
<evidence type="ECO:0000256" key="5">
    <source>
        <dbReference type="ARBA" id="ARBA00023136"/>
    </source>
</evidence>
<dbReference type="GO" id="GO:0007168">
    <property type="term" value="P:receptor guanylyl cyclase signaling pathway"/>
    <property type="evidence" value="ECO:0007669"/>
    <property type="project" value="TreeGrafter"/>
</dbReference>
<proteinExistence type="inferred from homology"/>
<dbReference type="GO" id="GO:0004016">
    <property type="term" value="F:adenylate cyclase activity"/>
    <property type="evidence" value="ECO:0007669"/>
    <property type="project" value="TreeGrafter"/>
</dbReference>
<keyword evidence="3" id="KW-0547">Nucleotide-binding</keyword>
<feature type="region of interest" description="Disordered" evidence="8">
    <location>
        <begin position="1684"/>
        <end position="1724"/>
    </location>
</feature>
<feature type="compositionally biased region" description="Basic and acidic residues" evidence="8">
    <location>
        <begin position="1781"/>
        <end position="1792"/>
    </location>
</feature>
<feature type="compositionally biased region" description="Low complexity" evidence="8">
    <location>
        <begin position="1005"/>
        <end position="1019"/>
    </location>
</feature>
<evidence type="ECO:0000256" key="7">
    <source>
        <dbReference type="RuleBase" id="RU000405"/>
    </source>
</evidence>
<dbReference type="OrthoDB" id="552363at2759"/>
<dbReference type="GO" id="GO:0000166">
    <property type="term" value="F:nucleotide binding"/>
    <property type="evidence" value="ECO:0007669"/>
    <property type="project" value="UniProtKB-KW"/>
</dbReference>
<dbReference type="GO" id="GO:0004383">
    <property type="term" value="F:guanylate cyclase activity"/>
    <property type="evidence" value="ECO:0007669"/>
    <property type="project" value="TreeGrafter"/>
</dbReference>
<evidence type="ECO:0000313" key="11">
    <source>
        <dbReference type="Proteomes" id="UP000613740"/>
    </source>
</evidence>
<evidence type="ECO:0000256" key="4">
    <source>
        <dbReference type="ARBA" id="ARBA00022989"/>
    </source>
</evidence>
<evidence type="ECO:0000256" key="8">
    <source>
        <dbReference type="SAM" id="MobiDB-lite"/>
    </source>
</evidence>
<accession>A0A835WIR8</accession>